<feature type="compositionally biased region" description="Polar residues" evidence="1">
    <location>
        <begin position="82"/>
        <end position="91"/>
    </location>
</feature>
<name>A0AAN6WL66_9PEZI</name>
<evidence type="ECO:0000313" key="3">
    <source>
        <dbReference type="EMBL" id="KAK4183960.1"/>
    </source>
</evidence>
<feature type="region of interest" description="Disordered" evidence="1">
    <location>
        <begin position="76"/>
        <end position="104"/>
    </location>
</feature>
<evidence type="ECO:0000256" key="1">
    <source>
        <dbReference type="SAM" id="MobiDB-lite"/>
    </source>
</evidence>
<proteinExistence type="predicted"/>
<dbReference type="AlphaFoldDB" id="A0AAN6WL66"/>
<reference evidence="3" key="1">
    <citation type="journal article" date="2023" name="Mol. Phylogenet. Evol.">
        <title>Genome-scale phylogeny and comparative genomics of the fungal order Sordariales.</title>
        <authorList>
            <person name="Hensen N."/>
            <person name="Bonometti L."/>
            <person name="Westerberg I."/>
            <person name="Brannstrom I.O."/>
            <person name="Guillou S."/>
            <person name="Cros-Aarteil S."/>
            <person name="Calhoun S."/>
            <person name="Haridas S."/>
            <person name="Kuo A."/>
            <person name="Mondo S."/>
            <person name="Pangilinan J."/>
            <person name="Riley R."/>
            <person name="LaButti K."/>
            <person name="Andreopoulos B."/>
            <person name="Lipzen A."/>
            <person name="Chen C."/>
            <person name="Yan M."/>
            <person name="Daum C."/>
            <person name="Ng V."/>
            <person name="Clum A."/>
            <person name="Steindorff A."/>
            <person name="Ohm R.A."/>
            <person name="Martin F."/>
            <person name="Silar P."/>
            <person name="Natvig D.O."/>
            <person name="Lalanne C."/>
            <person name="Gautier V."/>
            <person name="Ament-Velasquez S.L."/>
            <person name="Kruys A."/>
            <person name="Hutchinson M.I."/>
            <person name="Powell A.J."/>
            <person name="Barry K."/>
            <person name="Miller A.N."/>
            <person name="Grigoriev I.V."/>
            <person name="Debuchy R."/>
            <person name="Gladieux P."/>
            <person name="Hiltunen Thoren M."/>
            <person name="Johannesson H."/>
        </authorList>
    </citation>
    <scope>NUCLEOTIDE SEQUENCE</scope>
    <source>
        <strain evidence="3">PSN309</strain>
    </source>
</reference>
<evidence type="ECO:0000313" key="4">
    <source>
        <dbReference type="Proteomes" id="UP001302126"/>
    </source>
</evidence>
<feature type="transmembrane region" description="Helical" evidence="2">
    <location>
        <begin position="49"/>
        <end position="68"/>
    </location>
</feature>
<evidence type="ECO:0000256" key="2">
    <source>
        <dbReference type="SAM" id="Phobius"/>
    </source>
</evidence>
<keyword evidence="2" id="KW-0812">Transmembrane</keyword>
<gene>
    <name evidence="3" type="ORF">QBC35DRAFT_77244</name>
</gene>
<sequence>MFTSNIARSVARTSGARSVARRQLHTTQPRPAMMKKRQDGTSEIQWSPMTYAMLGAAIIGVCGTYGMLMASPRTMVSKEDQVGTSSTSKANQPRGRGLDPNNPQ</sequence>
<organism evidence="3 4">
    <name type="scientific">Podospora australis</name>
    <dbReference type="NCBI Taxonomy" id="1536484"/>
    <lineage>
        <taxon>Eukaryota</taxon>
        <taxon>Fungi</taxon>
        <taxon>Dikarya</taxon>
        <taxon>Ascomycota</taxon>
        <taxon>Pezizomycotina</taxon>
        <taxon>Sordariomycetes</taxon>
        <taxon>Sordariomycetidae</taxon>
        <taxon>Sordariales</taxon>
        <taxon>Podosporaceae</taxon>
        <taxon>Podospora</taxon>
    </lineage>
</organism>
<protein>
    <submittedName>
        <fullName evidence="3">Uncharacterized protein</fullName>
    </submittedName>
</protein>
<feature type="region of interest" description="Disordered" evidence="1">
    <location>
        <begin position="1"/>
        <end position="41"/>
    </location>
</feature>
<feature type="compositionally biased region" description="Polar residues" evidence="1">
    <location>
        <begin position="1"/>
        <end position="16"/>
    </location>
</feature>
<dbReference type="Proteomes" id="UP001302126">
    <property type="component" value="Unassembled WGS sequence"/>
</dbReference>
<comment type="caution">
    <text evidence="3">The sequence shown here is derived from an EMBL/GenBank/DDBJ whole genome shotgun (WGS) entry which is preliminary data.</text>
</comment>
<keyword evidence="2" id="KW-0472">Membrane</keyword>
<accession>A0AAN6WL66</accession>
<keyword evidence="4" id="KW-1185">Reference proteome</keyword>
<dbReference type="EMBL" id="MU864513">
    <property type="protein sequence ID" value="KAK4183960.1"/>
    <property type="molecule type" value="Genomic_DNA"/>
</dbReference>
<reference evidence="3" key="2">
    <citation type="submission" date="2023-05" db="EMBL/GenBank/DDBJ databases">
        <authorList>
            <consortium name="Lawrence Berkeley National Laboratory"/>
            <person name="Steindorff A."/>
            <person name="Hensen N."/>
            <person name="Bonometti L."/>
            <person name="Westerberg I."/>
            <person name="Brannstrom I.O."/>
            <person name="Guillou S."/>
            <person name="Cros-Aarteil S."/>
            <person name="Calhoun S."/>
            <person name="Haridas S."/>
            <person name="Kuo A."/>
            <person name="Mondo S."/>
            <person name="Pangilinan J."/>
            <person name="Riley R."/>
            <person name="Labutti K."/>
            <person name="Andreopoulos B."/>
            <person name="Lipzen A."/>
            <person name="Chen C."/>
            <person name="Yanf M."/>
            <person name="Daum C."/>
            <person name="Ng V."/>
            <person name="Clum A."/>
            <person name="Ohm R."/>
            <person name="Martin F."/>
            <person name="Silar P."/>
            <person name="Natvig D."/>
            <person name="Lalanne C."/>
            <person name="Gautier V."/>
            <person name="Ament-Velasquez S.L."/>
            <person name="Kruys A."/>
            <person name="Hutchinson M.I."/>
            <person name="Powell A.J."/>
            <person name="Barry K."/>
            <person name="Miller A.N."/>
            <person name="Grigoriev I.V."/>
            <person name="Debuchy R."/>
            <person name="Gladieux P."/>
            <person name="Thoren M.H."/>
            <person name="Johannesson H."/>
        </authorList>
    </citation>
    <scope>NUCLEOTIDE SEQUENCE</scope>
    <source>
        <strain evidence="3">PSN309</strain>
    </source>
</reference>
<keyword evidence="2" id="KW-1133">Transmembrane helix</keyword>